<dbReference type="GeneID" id="87822905"/>
<accession>A0AAN6U5V3</accession>
<name>A0AAN6U5V3_9PEZI</name>
<evidence type="ECO:0000256" key="1">
    <source>
        <dbReference type="SAM" id="MobiDB-lite"/>
    </source>
</evidence>
<feature type="compositionally biased region" description="Low complexity" evidence="1">
    <location>
        <begin position="151"/>
        <end position="162"/>
    </location>
</feature>
<comment type="caution">
    <text evidence="2">The sequence shown here is derived from an EMBL/GenBank/DDBJ whole genome shotgun (WGS) entry which is preliminary data.</text>
</comment>
<dbReference type="AlphaFoldDB" id="A0AAN6U5V3"/>
<evidence type="ECO:0000313" key="2">
    <source>
        <dbReference type="EMBL" id="KAK4127018.1"/>
    </source>
</evidence>
<dbReference type="EMBL" id="MU853224">
    <property type="protein sequence ID" value="KAK4127018.1"/>
    <property type="molecule type" value="Genomic_DNA"/>
</dbReference>
<feature type="region of interest" description="Disordered" evidence="1">
    <location>
        <begin position="146"/>
        <end position="173"/>
    </location>
</feature>
<gene>
    <name evidence="2" type="ORF">N657DRAFT_186292</name>
</gene>
<keyword evidence="3" id="KW-1185">Reference proteome</keyword>
<reference evidence="2" key="1">
    <citation type="journal article" date="2023" name="Mol. Phylogenet. Evol.">
        <title>Genome-scale phylogeny and comparative genomics of the fungal order Sordariales.</title>
        <authorList>
            <person name="Hensen N."/>
            <person name="Bonometti L."/>
            <person name="Westerberg I."/>
            <person name="Brannstrom I.O."/>
            <person name="Guillou S."/>
            <person name="Cros-Aarteil S."/>
            <person name="Calhoun S."/>
            <person name="Haridas S."/>
            <person name="Kuo A."/>
            <person name="Mondo S."/>
            <person name="Pangilinan J."/>
            <person name="Riley R."/>
            <person name="LaButti K."/>
            <person name="Andreopoulos B."/>
            <person name="Lipzen A."/>
            <person name="Chen C."/>
            <person name="Yan M."/>
            <person name="Daum C."/>
            <person name="Ng V."/>
            <person name="Clum A."/>
            <person name="Steindorff A."/>
            <person name="Ohm R.A."/>
            <person name="Martin F."/>
            <person name="Silar P."/>
            <person name="Natvig D.O."/>
            <person name="Lalanne C."/>
            <person name="Gautier V."/>
            <person name="Ament-Velasquez S.L."/>
            <person name="Kruys A."/>
            <person name="Hutchinson M.I."/>
            <person name="Powell A.J."/>
            <person name="Barry K."/>
            <person name="Miller A.N."/>
            <person name="Grigoriev I.V."/>
            <person name="Debuchy R."/>
            <person name="Gladieux P."/>
            <person name="Hiltunen Thoren M."/>
            <person name="Johannesson H."/>
        </authorList>
    </citation>
    <scope>NUCLEOTIDE SEQUENCE</scope>
    <source>
        <strain evidence="2">CBS 731.68</strain>
    </source>
</reference>
<dbReference type="Proteomes" id="UP001302602">
    <property type="component" value="Unassembled WGS sequence"/>
</dbReference>
<sequence length="173" mass="19326">MKRSHAVANLGNGNSTLSKRRQPIKPIVLSSDSESDAFESRGTHNLGASDDSSSHESRHCCSLNLIQKLQQVAFEDFKSEFVSNLIAYAYQPNEMRQIGNRFEPSCLRQRLRPSSSRCATAMDKWRQVRAIGESLLLQTRPQIRRKSIPASRVSRSGSSGRRNTVEDCPGAAY</sequence>
<reference evidence="2" key="2">
    <citation type="submission" date="2023-05" db="EMBL/GenBank/DDBJ databases">
        <authorList>
            <consortium name="Lawrence Berkeley National Laboratory"/>
            <person name="Steindorff A."/>
            <person name="Hensen N."/>
            <person name="Bonometti L."/>
            <person name="Westerberg I."/>
            <person name="Brannstrom I.O."/>
            <person name="Guillou S."/>
            <person name="Cros-Aarteil S."/>
            <person name="Calhoun S."/>
            <person name="Haridas S."/>
            <person name="Kuo A."/>
            <person name="Mondo S."/>
            <person name="Pangilinan J."/>
            <person name="Riley R."/>
            <person name="Labutti K."/>
            <person name="Andreopoulos B."/>
            <person name="Lipzen A."/>
            <person name="Chen C."/>
            <person name="Yanf M."/>
            <person name="Daum C."/>
            <person name="Ng V."/>
            <person name="Clum A."/>
            <person name="Ohm R."/>
            <person name="Martin F."/>
            <person name="Silar P."/>
            <person name="Natvig D."/>
            <person name="Lalanne C."/>
            <person name="Gautier V."/>
            <person name="Ament-Velasquez S.L."/>
            <person name="Kruys A."/>
            <person name="Hutchinson M.I."/>
            <person name="Powell A.J."/>
            <person name="Barry K."/>
            <person name="Miller A.N."/>
            <person name="Grigoriev I.V."/>
            <person name="Debuchy R."/>
            <person name="Gladieux P."/>
            <person name="Thoren M.H."/>
            <person name="Johannesson H."/>
        </authorList>
    </citation>
    <scope>NUCLEOTIDE SEQUENCE</scope>
    <source>
        <strain evidence="2">CBS 731.68</strain>
    </source>
</reference>
<evidence type="ECO:0000313" key="3">
    <source>
        <dbReference type="Proteomes" id="UP001302602"/>
    </source>
</evidence>
<dbReference type="RefSeq" id="XP_062650789.1">
    <property type="nucleotide sequence ID" value="XM_062786139.1"/>
</dbReference>
<organism evidence="2 3">
    <name type="scientific">Parathielavia appendiculata</name>
    <dbReference type="NCBI Taxonomy" id="2587402"/>
    <lineage>
        <taxon>Eukaryota</taxon>
        <taxon>Fungi</taxon>
        <taxon>Dikarya</taxon>
        <taxon>Ascomycota</taxon>
        <taxon>Pezizomycotina</taxon>
        <taxon>Sordariomycetes</taxon>
        <taxon>Sordariomycetidae</taxon>
        <taxon>Sordariales</taxon>
        <taxon>Chaetomiaceae</taxon>
        <taxon>Parathielavia</taxon>
    </lineage>
</organism>
<feature type="region of interest" description="Disordered" evidence="1">
    <location>
        <begin position="1"/>
        <end position="54"/>
    </location>
</feature>
<protein>
    <submittedName>
        <fullName evidence="2">Uncharacterized protein</fullName>
    </submittedName>
</protein>
<proteinExistence type="predicted"/>